<dbReference type="Gene3D" id="1.10.530.10">
    <property type="match status" value="1"/>
</dbReference>
<dbReference type="InterPro" id="IPR011055">
    <property type="entry name" value="Dup_hybrid_motif"/>
</dbReference>
<comment type="caution">
    <text evidence="2">The sequence shown here is derived from an EMBL/GenBank/DDBJ whole genome shotgun (WGS) entry which is preliminary data.</text>
</comment>
<dbReference type="Proteomes" id="UP000054870">
    <property type="component" value="Unassembled WGS sequence"/>
</dbReference>
<accession>A0A158BF44</accession>
<dbReference type="CDD" id="cd12797">
    <property type="entry name" value="M23_peptidase"/>
    <property type="match status" value="1"/>
</dbReference>
<evidence type="ECO:0000313" key="3">
    <source>
        <dbReference type="Proteomes" id="UP000054870"/>
    </source>
</evidence>
<gene>
    <name evidence="2" type="ORF">AWB75_03398</name>
</gene>
<dbReference type="InterPro" id="IPR023346">
    <property type="entry name" value="Lysozyme-like_dom_sf"/>
</dbReference>
<dbReference type="Gene3D" id="2.70.70.10">
    <property type="entry name" value="Glucose Permease (Domain IIA)"/>
    <property type="match status" value="1"/>
</dbReference>
<organism evidence="2 3">
    <name type="scientific">Caballeronia catudaia</name>
    <dbReference type="NCBI Taxonomy" id="1777136"/>
    <lineage>
        <taxon>Bacteria</taxon>
        <taxon>Pseudomonadati</taxon>
        <taxon>Pseudomonadota</taxon>
        <taxon>Betaproteobacteria</taxon>
        <taxon>Burkholderiales</taxon>
        <taxon>Burkholderiaceae</taxon>
        <taxon>Caballeronia</taxon>
    </lineage>
</organism>
<sequence>MIISPPFLPAAGLRNTDATVNPPIVDLMMDKVDEFELAHGTYPIGFDRRWHCGAHLMPSMQNEKVRAIADGEVVAYRVCQKAYDGGGGRPDSNAGFVLLKHSTETGDGRTLKFYSLYMHLLDLSSYNGADGTLLPEFLKMPTPGGDTAPSPAQKGVNLKVRRKDVLGWVGACHAQQHLHFEIFMTKTDYDAYFGRTQLGKPTASVATGNDCWGHTYYVIPAGSSFRALPPGADSQKKLKGIAFDPLQADRNEEQLFVEMFFHKGSKFTNVWAISGESRTLLTPTPVKETDYEYDMYKRATALYPACPSDGYELLRFGRILSPSPTLGVATGATPPPVDASVQGNPRPRDGENPRATWMRVTFAAGREGYIDVSPDAILKLSDADFSGLAGWEKISEGNTPFSADGLCDIDALKKIVRDTKEHQTPQETALKAEHKKEAVLANYVKTNKAIRERLKGFVCEAPSEWDSSNNEERYRKLKDEGEFYHGDDDGYAAFMKLLKSFQFWDKTGFADGEKMWFFHPLAFVRHFRKCGWLGRNDLSKIYNESTYVALGKKGEDYKELYRKSINNVLRKYALNKAPRSSHFFGQCAIESFYMMVVREASIGIANAVKTGHTSIMPESRGYLRSPPAAEADVAYFKKLYEGRAVLGNSDVGDGVKFRGRGFKQLTGRYNYSEYWVYRGWLDGKLYDHAWFEKTVNGRPMPGPQIDNPEEVGNDPYSCVDTAGFFCTRYLVTKAADNGITENVSKSLTKKVNPADTTSPPKRWKETQEAHNILGDSV</sequence>
<reference evidence="2" key="1">
    <citation type="submission" date="2016-01" db="EMBL/GenBank/DDBJ databases">
        <authorList>
            <person name="Peeters C."/>
        </authorList>
    </citation>
    <scope>NUCLEOTIDE SEQUENCE [LARGE SCALE GENOMIC DNA]</scope>
    <source>
        <strain evidence="2">LMG 29318</strain>
    </source>
</reference>
<proteinExistence type="predicted"/>
<feature type="region of interest" description="Disordered" evidence="1">
    <location>
        <begin position="327"/>
        <end position="353"/>
    </location>
</feature>
<dbReference type="SUPFAM" id="SSF53955">
    <property type="entry name" value="Lysozyme-like"/>
    <property type="match status" value="1"/>
</dbReference>
<keyword evidence="3" id="KW-1185">Reference proteome</keyword>
<protein>
    <submittedName>
        <fullName evidence="2">EF hand domain-containing protein</fullName>
    </submittedName>
</protein>
<dbReference type="AlphaFoldDB" id="A0A158BF44"/>
<evidence type="ECO:0000256" key="1">
    <source>
        <dbReference type="SAM" id="MobiDB-lite"/>
    </source>
</evidence>
<feature type="region of interest" description="Disordered" evidence="1">
    <location>
        <begin position="750"/>
        <end position="777"/>
    </location>
</feature>
<name>A0A158BF44_9BURK</name>
<dbReference type="OrthoDB" id="1242806at2"/>
<dbReference type="RefSeq" id="WP_061125260.1">
    <property type="nucleotide sequence ID" value="NZ_FCOF02000014.1"/>
</dbReference>
<dbReference type="EMBL" id="FCOF02000014">
    <property type="protein sequence ID" value="SAK68653.1"/>
    <property type="molecule type" value="Genomic_DNA"/>
</dbReference>
<evidence type="ECO:0000313" key="2">
    <source>
        <dbReference type="EMBL" id="SAK68653.1"/>
    </source>
</evidence>